<dbReference type="AlphaFoldDB" id="A0A180FWJ2"/>
<sequence>MSDRLSQLANRVRAAASGAAPPVDEAQATASTPTATSQGDPSASSQELASDPRQAEGPQGNQ</sequence>
<keyword evidence="4" id="KW-1185">Reference proteome</keyword>
<feature type="non-terminal residue" evidence="2">
    <location>
        <position position="62"/>
    </location>
</feature>
<protein>
    <submittedName>
        <fullName evidence="2 3">Uncharacterized protein</fullName>
    </submittedName>
</protein>
<dbReference type="VEuPathDB" id="FungiDB:PTTG_31002"/>
<dbReference type="EMBL" id="ADAS02010791">
    <property type="protein sequence ID" value="OAV84854.1"/>
    <property type="molecule type" value="Genomic_DNA"/>
</dbReference>
<evidence type="ECO:0000313" key="3">
    <source>
        <dbReference type="EnsemblFungi" id="PTTG_31002-t43_1-p1"/>
    </source>
</evidence>
<reference evidence="3 4" key="3">
    <citation type="journal article" date="2017" name="G3 (Bethesda)">
        <title>Comparative analysis highlights variable genome content of wheat rusts and divergence of the mating loci.</title>
        <authorList>
            <person name="Cuomo C.A."/>
            <person name="Bakkeren G."/>
            <person name="Khalil H.B."/>
            <person name="Panwar V."/>
            <person name="Joly D."/>
            <person name="Linning R."/>
            <person name="Sakthikumar S."/>
            <person name="Song X."/>
            <person name="Adiconis X."/>
            <person name="Fan L."/>
            <person name="Goldberg J.M."/>
            <person name="Levin J.Z."/>
            <person name="Young S."/>
            <person name="Zeng Q."/>
            <person name="Anikster Y."/>
            <person name="Bruce M."/>
            <person name="Wang M."/>
            <person name="Yin C."/>
            <person name="McCallum B."/>
            <person name="Szabo L.J."/>
            <person name="Hulbert S."/>
            <person name="Chen X."/>
            <person name="Fellers J.P."/>
        </authorList>
    </citation>
    <scope>NUCLEOTIDE SEQUENCE</scope>
    <source>
        <strain evidence="3">isolate 1-1 / race 1 (BBBD)</strain>
        <strain evidence="4">Isolate 1-1 / race 1 (BBBD)</strain>
    </source>
</reference>
<reference evidence="2" key="1">
    <citation type="submission" date="2009-11" db="EMBL/GenBank/DDBJ databases">
        <authorList>
            <consortium name="The Broad Institute Genome Sequencing Platform"/>
            <person name="Ward D."/>
            <person name="Feldgarden M."/>
            <person name="Earl A."/>
            <person name="Young S.K."/>
            <person name="Zeng Q."/>
            <person name="Koehrsen M."/>
            <person name="Alvarado L."/>
            <person name="Berlin A."/>
            <person name="Bochicchio J."/>
            <person name="Borenstein D."/>
            <person name="Chapman S.B."/>
            <person name="Chen Z."/>
            <person name="Engels R."/>
            <person name="Freedman E."/>
            <person name="Gellesch M."/>
            <person name="Goldberg J."/>
            <person name="Griggs A."/>
            <person name="Gujja S."/>
            <person name="Heilman E."/>
            <person name="Heiman D."/>
            <person name="Hepburn T."/>
            <person name="Howarth C."/>
            <person name="Jen D."/>
            <person name="Larson L."/>
            <person name="Lewis B."/>
            <person name="Mehta T."/>
            <person name="Park D."/>
            <person name="Pearson M."/>
            <person name="Roberts A."/>
            <person name="Saif S."/>
            <person name="Shea T."/>
            <person name="Shenoy N."/>
            <person name="Sisk P."/>
            <person name="Stolte C."/>
            <person name="Sykes S."/>
            <person name="Thomson T."/>
            <person name="Walk T."/>
            <person name="White J."/>
            <person name="Yandava C."/>
            <person name="Izard J."/>
            <person name="Baranova O.V."/>
            <person name="Blanton J.M."/>
            <person name="Tanner A.C."/>
            <person name="Dewhirst F.E."/>
            <person name="Haas B."/>
            <person name="Nusbaum C."/>
            <person name="Birren B."/>
        </authorList>
    </citation>
    <scope>NUCLEOTIDE SEQUENCE [LARGE SCALE GENOMIC DNA]</scope>
    <source>
        <strain evidence="2">1-1 BBBD Race 1</strain>
    </source>
</reference>
<organism evidence="2">
    <name type="scientific">Puccinia triticina (isolate 1-1 / race 1 (BBBD))</name>
    <name type="common">Brown leaf rust fungus</name>
    <dbReference type="NCBI Taxonomy" id="630390"/>
    <lineage>
        <taxon>Eukaryota</taxon>
        <taxon>Fungi</taxon>
        <taxon>Dikarya</taxon>
        <taxon>Basidiomycota</taxon>
        <taxon>Pucciniomycotina</taxon>
        <taxon>Pucciniomycetes</taxon>
        <taxon>Pucciniales</taxon>
        <taxon>Pucciniaceae</taxon>
        <taxon>Puccinia</taxon>
    </lineage>
</organism>
<gene>
    <name evidence="2" type="ORF">PTTG_31002</name>
</gene>
<reference evidence="3" key="4">
    <citation type="submission" date="2025-05" db="UniProtKB">
        <authorList>
            <consortium name="EnsemblFungi"/>
        </authorList>
    </citation>
    <scope>IDENTIFICATION</scope>
    <source>
        <strain evidence="3">isolate 1-1 / race 1 (BBBD)</strain>
    </source>
</reference>
<feature type="region of interest" description="Disordered" evidence="1">
    <location>
        <begin position="1"/>
        <end position="62"/>
    </location>
</feature>
<evidence type="ECO:0000313" key="2">
    <source>
        <dbReference type="EMBL" id="OAV84854.1"/>
    </source>
</evidence>
<dbReference type="EnsemblFungi" id="PTTG_31002-t43_1">
    <property type="protein sequence ID" value="PTTG_31002-t43_1-p1"/>
    <property type="gene ID" value="PTTG_31002"/>
</dbReference>
<feature type="compositionally biased region" description="Polar residues" evidence="1">
    <location>
        <begin position="39"/>
        <end position="48"/>
    </location>
</feature>
<dbReference type="Proteomes" id="UP000005240">
    <property type="component" value="Unassembled WGS sequence"/>
</dbReference>
<accession>A0A180FWJ2</accession>
<name>A0A180FWJ2_PUCT1</name>
<feature type="compositionally biased region" description="Low complexity" evidence="1">
    <location>
        <begin position="9"/>
        <end position="38"/>
    </location>
</feature>
<evidence type="ECO:0000256" key="1">
    <source>
        <dbReference type="SAM" id="MobiDB-lite"/>
    </source>
</evidence>
<proteinExistence type="predicted"/>
<evidence type="ECO:0000313" key="4">
    <source>
        <dbReference type="Proteomes" id="UP000005240"/>
    </source>
</evidence>
<reference evidence="2" key="2">
    <citation type="submission" date="2016-05" db="EMBL/GenBank/DDBJ databases">
        <title>Comparative analysis highlights variable genome content of wheat rusts and divergence of the mating loci.</title>
        <authorList>
            <person name="Cuomo C.A."/>
            <person name="Bakkeren G."/>
            <person name="Szabo L."/>
            <person name="Khalil H."/>
            <person name="Joly D."/>
            <person name="Goldberg J."/>
            <person name="Young S."/>
            <person name="Zeng Q."/>
            <person name="Fellers J."/>
        </authorList>
    </citation>
    <scope>NUCLEOTIDE SEQUENCE [LARGE SCALE GENOMIC DNA]</scope>
    <source>
        <strain evidence="2">1-1 BBBD Race 1</strain>
    </source>
</reference>